<dbReference type="InterPro" id="IPR048535">
    <property type="entry name" value="RRN6_beta-prop"/>
</dbReference>
<dbReference type="GO" id="GO:0001179">
    <property type="term" value="F:RNA polymerase I general transcription initiation factor binding"/>
    <property type="evidence" value="ECO:0007669"/>
    <property type="project" value="TreeGrafter"/>
</dbReference>
<feature type="compositionally biased region" description="Low complexity" evidence="1">
    <location>
        <begin position="935"/>
        <end position="945"/>
    </location>
</feature>
<feature type="region of interest" description="Disordered" evidence="1">
    <location>
        <begin position="780"/>
        <end position="829"/>
    </location>
</feature>
<evidence type="ECO:0000259" key="2">
    <source>
        <dbReference type="Pfam" id="PF10214"/>
    </source>
</evidence>
<gene>
    <name evidence="4" type="ORF">B0T24DRAFT_574799</name>
</gene>
<dbReference type="AlphaFoldDB" id="A0AAE0K9Z6"/>
<dbReference type="PANTHER" id="PTHR28221">
    <property type="entry name" value="RNA POLYMERASE I-SPECIFIC TRANSCRIPTION INITIATION FACTOR RRN6"/>
    <property type="match status" value="1"/>
</dbReference>
<dbReference type="GO" id="GO:0042790">
    <property type="term" value="P:nucleolar large rRNA transcription by RNA polymerase I"/>
    <property type="evidence" value="ECO:0007669"/>
    <property type="project" value="TreeGrafter"/>
</dbReference>
<proteinExistence type="predicted"/>
<evidence type="ECO:0000259" key="3">
    <source>
        <dbReference type="Pfam" id="PF20639"/>
    </source>
</evidence>
<feature type="domain" description="RRN6 K-rich C-terminal" evidence="3">
    <location>
        <begin position="856"/>
        <end position="975"/>
    </location>
</feature>
<feature type="compositionally biased region" description="Pro residues" evidence="1">
    <location>
        <begin position="799"/>
        <end position="815"/>
    </location>
</feature>
<organism evidence="4 5">
    <name type="scientific">Lasiosphaeria ovina</name>
    <dbReference type="NCBI Taxonomy" id="92902"/>
    <lineage>
        <taxon>Eukaryota</taxon>
        <taxon>Fungi</taxon>
        <taxon>Dikarya</taxon>
        <taxon>Ascomycota</taxon>
        <taxon>Pezizomycotina</taxon>
        <taxon>Sordariomycetes</taxon>
        <taxon>Sordariomycetidae</taxon>
        <taxon>Sordariales</taxon>
        <taxon>Lasiosphaeriaceae</taxon>
        <taxon>Lasiosphaeria</taxon>
    </lineage>
</organism>
<evidence type="ECO:0000313" key="4">
    <source>
        <dbReference type="EMBL" id="KAK3372801.1"/>
    </source>
</evidence>
<keyword evidence="5" id="KW-1185">Reference proteome</keyword>
<dbReference type="EMBL" id="JAULSN010000004">
    <property type="protein sequence ID" value="KAK3372801.1"/>
    <property type="molecule type" value="Genomic_DNA"/>
</dbReference>
<comment type="caution">
    <text evidence="4">The sequence shown here is derived from an EMBL/GenBank/DDBJ whole genome shotgun (WGS) entry which is preliminary data.</text>
</comment>
<accession>A0AAE0K9Z6</accession>
<feature type="region of interest" description="Disordered" evidence="1">
    <location>
        <begin position="593"/>
        <end position="637"/>
    </location>
</feature>
<dbReference type="Pfam" id="PF10214">
    <property type="entry name" value="Rrn6_beta-prop"/>
    <property type="match status" value="1"/>
</dbReference>
<sequence>MMAHSSLYNQMADPFVSGSAEAGQTPNFQQITPFSEWCPPVRATDPPGLAPSQLPPSRNSWLFKHCPEAYVGDDEVKAILADELGVEGGARLAPPAESSACLMAVGEISDTRHSGKVTGHPALAFASGESGNVLRLLGMSHEDRSWAEEYVTVHLNTPDTRLDGEWCQDSAPISLVKFAFDPDAKTPIRWLLVQKAASTTICAPELRELPSRRGEPAGKAAGGAKPAQIFANPLATIRCDQTGGVSHSDLAFSPPFGEDAPQLAIIDMAGCWSVWDITSHRSAGRLKSLDPVMRMCGSISLGSIPKFPTITESISDRDPHKIAWLLLDVHERRKESRSRSRKESRARSRKDSRSRSRGASSSRHPSGSVEITSPPSPSRLLLMSTTNALSLFGVDTGRFRSVSRKVLSENQQILDVAPSLLDPSQAFILTESSVVWVAAREHRSGKLTLDVLASCPHEKDSTDPGLKLNVSPGVYVNGREACFVCVRSTRDSQMAVIWCIPPEPGAAAQCHRELVSLHVSLNFVGMDMLLVSRRTGAGKTGAPPRNALTEAKPRFFQILTMGPDLSVHSSLCAWLDDPNLRLEPPDTLVDRTEAEGERMKPPKHPGDAFAVPDGFDDDVGPQPAGEEPAQDDPGETATLKLWPLPACRADRGRSKPKLGALGDAIDDAVERERRDGYMPRHSLLDLVGRGRTVEELAQLATDWTTQQRNLIQDAAGWLEVPAAAVHAPGPNLDAVHKDLKNMFHPLQRTSKLGKAAERQRGALERMTAELFLAKIGMATPPHQARSADRHSSQILASSPPLPFRSSPPLPLPQSSPPTTALDDGDAGPDDEVVLRLRKYATVGPSVMTNDFRDNPVLAHWRVGEASDDETTHWIPGENEEELEQAAKRRRKMDARRRRVEKHAAKAAAYGTAGLDYRPVMSMPTAIMSSQPRRVSASGSSQIRSSQLVRSQVVPGAFGGRTLLQARKPKVKKEGFR</sequence>
<name>A0AAE0K9Z6_9PEZI</name>
<feature type="domain" description="RRN6 beta-propeller" evidence="2">
    <location>
        <begin position="102"/>
        <end position="503"/>
    </location>
</feature>
<reference evidence="4" key="2">
    <citation type="submission" date="2023-06" db="EMBL/GenBank/DDBJ databases">
        <authorList>
            <consortium name="Lawrence Berkeley National Laboratory"/>
            <person name="Haridas S."/>
            <person name="Hensen N."/>
            <person name="Bonometti L."/>
            <person name="Westerberg I."/>
            <person name="Brannstrom I.O."/>
            <person name="Guillou S."/>
            <person name="Cros-Aarteil S."/>
            <person name="Calhoun S."/>
            <person name="Kuo A."/>
            <person name="Mondo S."/>
            <person name="Pangilinan J."/>
            <person name="Riley R."/>
            <person name="Labutti K."/>
            <person name="Andreopoulos B."/>
            <person name="Lipzen A."/>
            <person name="Chen C."/>
            <person name="Yanf M."/>
            <person name="Daum C."/>
            <person name="Ng V."/>
            <person name="Clum A."/>
            <person name="Steindorff A."/>
            <person name="Ohm R."/>
            <person name="Martin F."/>
            <person name="Silar P."/>
            <person name="Natvig D."/>
            <person name="Lalanne C."/>
            <person name="Gautier V."/>
            <person name="Ament-Velasquez S.L."/>
            <person name="Kruys A."/>
            <person name="Hutchinson M.I."/>
            <person name="Powell A.J."/>
            <person name="Barry K."/>
            <person name="Miller A.N."/>
            <person name="Grigoriev I.V."/>
            <person name="Debuchy R."/>
            <person name="Gladieux P."/>
            <person name="Thoren M.H."/>
            <person name="Johannesson H."/>
        </authorList>
    </citation>
    <scope>NUCLEOTIDE SEQUENCE</scope>
    <source>
        <strain evidence="4">CBS 958.72</strain>
    </source>
</reference>
<feature type="region of interest" description="Disordered" evidence="1">
    <location>
        <begin position="927"/>
        <end position="949"/>
    </location>
</feature>
<dbReference type="InterPro" id="IPR048536">
    <property type="entry name" value="Rrn6_K-rich"/>
</dbReference>
<reference evidence="4" key="1">
    <citation type="journal article" date="2023" name="Mol. Phylogenet. Evol.">
        <title>Genome-scale phylogeny and comparative genomics of the fungal order Sordariales.</title>
        <authorList>
            <person name="Hensen N."/>
            <person name="Bonometti L."/>
            <person name="Westerberg I."/>
            <person name="Brannstrom I.O."/>
            <person name="Guillou S."/>
            <person name="Cros-Aarteil S."/>
            <person name="Calhoun S."/>
            <person name="Haridas S."/>
            <person name="Kuo A."/>
            <person name="Mondo S."/>
            <person name="Pangilinan J."/>
            <person name="Riley R."/>
            <person name="LaButti K."/>
            <person name="Andreopoulos B."/>
            <person name="Lipzen A."/>
            <person name="Chen C."/>
            <person name="Yan M."/>
            <person name="Daum C."/>
            <person name="Ng V."/>
            <person name="Clum A."/>
            <person name="Steindorff A."/>
            <person name="Ohm R.A."/>
            <person name="Martin F."/>
            <person name="Silar P."/>
            <person name="Natvig D.O."/>
            <person name="Lalanne C."/>
            <person name="Gautier V."/>
            <person name="Ament-Velasquez S.L."/>
            <person name="Kruys A."/>
            <person name="Hutchinson M.I."/>
            <person name="Powell A.J."/>
            <person name="Barry K."/>
            <person name="Miller A.N."/>
            <person name="Grigoriev I.V."/>
            <person name="Debuchy R."/>
            <person name="Gladieux P."/>
            <person name="Hiltunen Thoren M."/>
            <person name="Johannesson H."/>
        </authorList>
    </citation>
    <scope>NUCLEOTIDE SEQUENCE</scope>
    <source>
        <strain evidence="4">CBS 958.72</strain>
    </source>
</reference>
<dbReference type="GO" id="GO:0001163">
    <property type="term" value="F:RNA polymerase I transcription regulatory region sequence-specific DNA binding"/>
    <property type="evidence" value="ECO:0007669"/>
    <property type="project" value="TreeGrafter"/>
</dbReference>
<dbReference type="PANTHER" id="PTHR28221:SF2">
    <property type="entry name" value="RNA POLYMERASE I-SPECIFIC TRANSCRIPTION INITIATION FACTOR RRN6"/>
    <property type="match status" value="1"/>
</dbReference>
<protein>
    <submittedName>
        <fullName evidence="4">RNA polymerase I-specific transcription-initiation factor-domain-containing protein</fullName>
    </submittedName>
</protein>
<dbReference type="GO" id="GO:0070860">
    <property type="term" value="C:RNA polymerase I core factor complex"/>
    <property type="evidence" value="ECO:0007669"/>
    <property type="project" value="TreeGrafter"/>
</dbReference>
<evidence type="ECO:0000256" key="1">
    <source>
        <dbReference type="SAM" id="MobiDB-lite"/>
    </source>
</evidence>
<dbReference type="Proteomes" id="UP001287356">
    <property type="component" value="Unassembled WGS sequence"/>
</dbReference>
<feature type="region of interest" description="Disordered" evidence="1">
    <location>
        <begin position="335"/>
        <end position="377"/>
    </location>
</feature>
<dbReference type="Pfam" id="PF20639">
    <property type="entry name" value="Rrn6_K-rich"/>
    <property type="match status" value="1"/>
</dbReference>
<evidence type="ECO:0000313" key="5">
    <source>
        <dbReference type="Proteomes" id="UP001287356"/>
    </source>
</evidence>
<feature type="compositionally biased region" description="Basic and acidic residues" evidence="1">
    <location>
        <begin position="593"/>
        <end position="606"/>
    </location>
</feature>
<feature type="compositionally biased region" description="Basic and acidic residues" evidence="1">
    <location>
        <begin position="335"/>
        <end position="354"/>
    </location>
</feature>
<dbReference type="InterPro" id="IPR019350">
    <property type="entry name" value="RNA_pol_I-sp_TIF_RRN6-like"/>
</dbReference>